<gene>
    <name evidence="1" type="ordered locus">Aasi_1518</name>
</gene>
<reference evidence="1 2" key="1">
    <citation type="journal article" date="2010" name="J. Bacteriol.">
        <title>The genome of the amoeba symbiont 'Candidatus Amoebophilus asiaticus' reveals common mechanisms for host cell interaction among amoeba-associated bacteria.</title>
        <authorList>
            <person name="Schmitz-Esser S."/>
            <person name="Tischler P."/>
            <person name="Arnold R."/>
            <person name="Montanaro J."/>
            <person name="Wagner M."/>
            <person name="Rattei T."/>
            <person name="Horn M."/>
        </authorList>
    </citation>
    <scope>NUCLEOTIDE SEQUENCE [LARGE SCALE GENOMIC DNA]</scope>
    <source>
        <strain evidence="1 2">5a2</strain>
    </source>
</reference>
<sequence length="54" mass="6239">MLADKRIELCSQQKASSHSKDAICLAFSKKHINIREFIYSQSYSLYIKIFISAI</sequence>
<evidence type="ECO:0000313" key="1">
    <source>
        <dbReference type="EMBL" id="ACP20877.1"/>
    </source>
</evidence>
<dbReference type="AlphaFoldDB" id="C3L4F9"/>
<proteinExistence type="predicted"/>
<accession>C3L4F9</accession>
<dbReference type="KEGG" id="aas:Aasi_1518"/>
<name>C3L4F9_AMOA5</name>
<dbReference type="HOGENOM" id="CLU_3039753_0_0_10"/>
<keyword evidence="2" id="KW-1185">Reference proteome</keyword>
<dbReference type="Proteomes" id="UP000001227">
    <property type="component" value="Chromosome"/>
</dbReference>
<protein>
    <submittedName>
        <fullName evidence="1">Uncharacterized protein</fullName>
    </submittedName>
</protein>
<dbReference type="EMBL" id="CP001102">
    <property type="protein sequence ID" value="ACP20877.1"/>
    <property type="molecule type" value="Genomic_DNA"/>
</dbReference>
<evidence type="ECO:0000313" key="2">
    <source>
        <dbReference type="Proteomes" id="UP000001227"/>
    </source>
</evidence>
<organism evidence="1 2">
    <name type="scientific">Amoebophilus asiaticus (strain 5a2)</name>
    <dbReference type="NCBI Taxonomy" id="452471"/>
    <lineage>
        <taxon>Bacteria</taxon>
        <taxon>Pseudomonadati</taxon>
        <taxon>Bacteroidota</taxon>
        <taxon>Cytophagia</taxon>
        <taxon>Cytophagales</taxon>
        <taxon>Amoebophilaceae</taxon>
        <taxon>Candidatus Amoebophilus</taxon>
    </lineage>
</organism>